<dbReference type="KEGG" id="sre:PTSG_03813"/>
<dbReference type="InterPro" id="IPR039396">
    <property type="entry name" value="Deltex_C"/>
</dbReference>
<feature type="domain" description="RING-type" evidence="8">
    <location>
        <begin position="330"/>
        <end position="361"/>
    </location>
</feature>
<evidence type="ECO:0000313" key="11">
    <source>
        <dbReference type="Proteomes" id="UP000007799"/>
    </source>
</evidence>
<dbReference type="GO" id="GO:0007219">
    <property type="term" value="P:Notch signaling pathway"/>
    <property type="evidence" value="ECO:0007669"/>
    <property type="project" value="InterPro"/>
</dbReference>
<dbReference type="GO" id="GO:0046872">
    <property type="term" value="F:metal ion binding"/>
    <property type="evidence" value="ECO:0007669"/>
    <property type="project" value="UniProtKB-KW"/>
</dbReference>
<feature type="region of interest" description="Disordered" evidence="7">
    <location>
        <begin position="226"/>
        <end position="305"/>
    </location>
</feature>
<dbReference type="eggNOG" id="ENOG502RGAW">
    <property type="taxonomic scope" value="Eukaryota"/>
</dbReference>
<feature type="compositionally biased region" description="Basic residues" evidence="7">
    <location>
        <begin position="34"/>
        <end position="50"/>
    </location>
</feature>
<dbReference type="GO" id="GO:0016567">
    <property type="term" value="P:protein ubiquitination"/>
    <property type="evidence" value="ECO:0007669"/>
    <property type="project" value="UniProtKB-UniPathway"/>
</dbReference>
<feature type="compositionally biased region" description="Polar residues" evidence="7">
    <location>
        <begin position="121"/>
        <end position="134"/>
    </location>
</feature>
<evidence type="ECO:0000256" key="1">
    <source>
        <dbReference type="ARBA" id="ARBA00000900"/>
    </source>
</evidence>
<dbReference type="InterPro" id="IPR039398">
    <property type="entry name" value="Deltex_fam"/>
</dbReference>
<dbReference type="Gene3D" id="3.30.40.10">
    <property type="entry name" value="Zinc/RING finger domain, C3HC4 (zinc finger)"/>
    <property type="match status" value="1"/>
</dbReference>
<dbReference type="UniPathway" id="UPA00143"/>
<feature type="compositionally biased region" description="Low complexity" evidence="7">
    <location>
        <begin position="278"/>
        <end position="305"/>
    </location>
</feature>
<evidence type="ECO:0000256" key="7">
    <source>
        <dbReference type="SAM" id="MobiDB-lite"/>
    </source>
</evidence>
<keyword evidence="5" id="KW-0808">Transferase</keyword>
<feature type="region of interest" description="Disordered" evidence="7">
    <location>
        <begin position="34"/>
        <end position="91"/>
    </location>
</feature>
<dbReference type="Pfam" id="PF18102">
    <property type="entry name" value="DTC"/>
    <property type="match status" value="1"/>
</dbReference>
<comment type="similarity">
    <text evidence="3">Belongs to the Deltex family.</text>
</comment>
<dbReference type="InterPro" id="IPR001841">
    <property type="entry name" value="Znf_RING"/>
</dbReference>
<dbReference type="SUPFAM" id="SSF57850">
    <property type="entry name" value="RING/U-box"/>
    <property type="match status" value="1"/>
</dbReference>
<dbReference type="Gene3D" id="3.30.390.130">
    <property type="match status" value="1"/>
</dbReference>
<evidence type="ECO:0000256" key="6">
    <source>
        <dbReference type="ARBA" id="ARBA00022723"/>
    </source>
</evidence>
<dbReference type="STRING" id="946362.F2U5G6"/>
<keyword evidence="6" id="KW-0479">Metal-binding</keyword>
<gene>
    <name evidence="10" type="ORF">PTSG_03813</name>
</gene>
<feature type="compositionally biased region" description="Basic residues" evidence="7">
    <location>
        <begin position="147"/>
        <end position="157"/>
    </location>
</feature>
<dbReference type="InterPro" id="IPR039399">
    <property type="entry name" value="Deltex_C_sf"/>
</dbReference>
<dbReference type="CDD" id="cd09633">
    <property type="entry name" value="Deltex_C"/>
    <property type="match status" value="1"/>
</dbReference>
<proteinExistence type="inferred from homology"/>
<dbReference type="EC" id="2.3.2.27" evidence="4"/>
<evidence type="ECO:0000256" key="5">
    <source>
        <dbReference type="ARBA" id="ARBA00022679"/>
    </source>
</evidence>
<dbReference type="Pfam" id="PF13639">
    <property type="entry name" value="zf-RING_2"/>
    <property type="match status" value="1"/>
</dbReference>
<evidence type="ECO:0000259" key="9">
    <source>
        <dbReference type="Pfam" id="PF18102"/>
    </source>
</evidence>
<dbReference type="RefSeq" id="XP_004995546.1">
    <property type="nucleotide sequence ID" value="XM_004995489.1"/>
</dbReference>
<feature type="compositionally biased region" description="Low complexity" evidence="7">
    <location>
        <begin position="230"/>
        <end position="240"/>
    </location>
</feature>
<evidence type="ECO:0000313" key="10">
    <source>
        <dbReference type="EMBL" id="EGD83182.1"/>
    </source>
</evidence>
<feature type="domain" description="Deltex C-terminal" evidence="9">
    <location>
        <begin position="369"/>
        <end position="502"/>
    </location>
</feature>
<evidence type="ECO:0000259" key="8">
    <source>
        <dbReference type="Pfam" id="PF13639"/>
    </source>
</evidence>
<dbReference type="InterPro" id="IPR013083">
    <property type="entry name" value="Znf_RING/FYVE/PHD"/>
</dbReference>
<accession>F2U5G6</accession>
<reference evidence="10" key="1">
    <citation type="submission" date="2009-08" db="EMBL/GenBank/DDBJ databases">
        <title>Annotation of Salpingoeca rosetta.</title>
        <authorList>
            <consortium name="The Broad Institute Genome Sequencing Platform"/>
            <person name="Russ C."/>
            <person name="Cuomo C."/>
            <person name="Burger G."/>
            <person name="Gray M.W."/>
            <person name="Holland P.W.H."/>
            <person name="King N."/>
            <person name="Lang F.B.F."/>
            <person name="Roger A.J."/>
            <person name="Ruiz-Trillo I."/>
            <person name="Young S.K."/>
            <person name="Zeng Q."/>
            <person name="Gargeya S."/>
            <person name="Alvarado L."/>
            <person name="Berlin A."/>
            <person name="Chapman S.B."/>
            <person name="Chen Z."/>
            <person name="Freedman E."/>
            <person name="Gellesch M."/>
            <person name="Goldberg J."/>
            <person name="Griggs A."/>
            <person name="Gujja S."/>
            <person name="Heilman E."/>
            <person name="Heiman D."/>
            <person name="Howarth C."/>
            <person name="Mehta T."/>
            <person name="Neiman D."/>
            <person name="Pearson M."/>
            <person name="Roberts A."/>
            <person name="Saif S."/>
            <person name="Shea T."/>
            <person name="Shenoy N."/>
            <person name="Sisk P."/>
            <person name="Stolte C."/>
            <person name="Sykes S."/>
            <person name="White J."/>
            <person name="Yandava C."/>
            <person name="Haas B."/>
            <person name="Nusbaum C."/>
            <person name="Birren B."/>
        </authorList>
    </citation>
    <scope>NUCLEOTIDE SEQUENCE [LARGE SCALE GENOMIC DNA]</scope>
    <source>
        <strain evidence="10">ATCC 50818</strain>
    </source>
</reference>
<dbReference type="EMBL" id="GL832962">
    <property type="protein sequence ID" value="EGD83182.1"/>
    <property type="molecule type" value="Genomic_DNA"/>
</dbReference>
<dbReference type="InParanoid" id="F2U5G6"/>
<organism evidence="11">
    <name type="scientific">Salpingoeca rosetta (strain ATCC 50818 / BSB-021)</name>
    <dbReference type="NCBI Taxonomy" id="946362"/>
    <lineage>
        <taxon>Eukaryota</taxon>
        <taxon>Choanoflagellata</taxon>
        <taxon>Craspedida</taxon>
        <taxon>Salpingoecidae</taxon>
        <taxon>Salpingoeca</taxon>
    </lineage>
</organism>
<name>F2U5G6_SALR5</name>
<comment type="catalytic activity">
    <reaction evidence="1">
        <text>S-ubiquitinyl-[E2 ubiquitin-conjugating enzyme]-L-cysteine + [acceptor protein]-L-lysine = [E2 ubiquitin-conjugating enzyme]-L-cysteine + N(6)-ubiquitinyl-[acceptor protein]-L-lysine.</text>
        <dbReference type="EC" id="2.3.2.27"/>
    </reaction>
</comment>
<comment type="pathway">
    <text evidence="2">Protein modification; protein ubiquitination.</text>
</comment>
<dbReference type="GO" id="GO:0061630">
    <property type="term" value="F:ubiquitin protein ligase activity"/>
    <property type="evidence" value="ECO:0007669"/>
    <property type="project" value="UniProtKB-EC"/>
</dbReference>
<dbReference type="OrthoDB" id="200848at2759"/>
<dbReference type="PANTHER" id="PTHR12622">
    <property type="entry name" value="DELTEX-RELATED"/>
    <property type="match status" value="1"/>
</dbReference>
<dbReference type="GeneID" id="16076126"/>
<dbReference type="Proteomes" id="UP000007799">
    <property type="component" value="Unassembled WGS sequence"/>
</dbReference>
<sequence length="504" mass="55413">MSRKMPVLGSPFSDVSCDLVEYWEAKLEKTSVRYRHAQRSKGTKQRHWRQVARETGGDGAEGAEAVRQSRKESKLSPRQQRKLRRDARKAQDMKEMLEDVIEKQQAHKDERIQRHIAAFSKTASSTHPVSQRQPFGSGGGASSATRGRGRGRGRSSHRQGPVRQPVLNEHATLQTSAYWFDPPPSKDQCLRLAMQQLTAVTSAPLDHLHDVCAVCACELYEPASAEPDVEQQQEATQEATEAPHTHSDTDDSGCGSDTAEEDSRPSPASPPPRLFIRSSSSSKYSCNSEAATTTTTTTATTTTTTTTTITTTTTKTEVQKKVAAVVPADGEEVVSLRGCKHTFHRDCIAHAFKYHTRCPVCLVELAPQQGPQPAGTMSVSVMPHIACAGHERDSRGTIVINYSFPSGRQDERHEHPGCMYSGTYRVAYLPNNKQGREVLALLQVAFDRRVIFRVGTSITTGVSNTVVWNGIHHKTYIGRGPFGYPDATYLLRVKEELGACGISA</sequence>
<evidence type="ECO:0000256" key="4">
    <source>
        <dbReference type="ARBA" id="ARBA00012483"/>
    </source>
</evidence>
<protein>
    <recommendedName>
        <fullName evidence="4">RING-type E3 ubiquitin transferase</fullName>
        <ecNumber evidence="4">2.3.2.27</ecNumber>
    </recommendedName>
</protein>
<evidence type="ECO:0000256" key="2">
    <source>
        <dbReference type="ARBA" id="ARBA00004906"/>
    </source>
</evidence>
<keyword evidence="11" id="KW-1185">Reference proteome</keyword>
<feature type="region of interest" description="Disordered" evidence="7">
    <location>
        <begin position="120"/>
        <end position="167"/>
    </location>
</feature>
<dbReference type="AlphaFoldDB" id="F2U5G6"/>
<evidence type="ECO:0000256" key="3">
    <source>
        <dbReference type="ARBA" id="ARBA00009413"/>
    </source>
</evidence>